<evidence type="ECO:0000313" key="3">
    <source>
        <dbReference type="Proteomes" id="UP000239550"/>
    </source>
</evidence>
<organism evidence="2 3">
    <name type="scientific">Photorhabdus hindustanensis</name>
    <dbReference type="NCBI Taxonomy" id="2918802"/>
    <lineage>
        <taxon>Bacteria</taxon>
        <taxon>Pseudomonadati</taxon>
        <taxon>Pseudomonadota</taxon>
        <taxon>Gammaproteobacteria</taxon>
        <taxon>Enterobacterales</taxon>
        <taxon>Morganellaceae</taxon>
        <taxon>Photorhabdus</taxon>
    </lineage>
</organism>
<protein>
    <recommendedName>
        <fullName evidence="4">DUF2335 domain-containing protein</fullName>
    </recommendedName>
</protein>
<evidence type="ECO:0000256" key="1">
    <source>
        <dbReference type="SAM" id="Phobius"/>
    </source>
</evidence>
<keyword evidence="1" id="KW-0472">Membrane</keyword>
<dbReference type="AlphaFoldDB" id="A0A2S8Q1R8"/>
<feature type="transmembrane region" description="Helical" evidence="1">
    <location>
        <begin position="115"/>
        <end position="134"/>
    </location>
</feature>
<keyword evidence="1" id="KW-0812">Transmembrane</keyword>
<dbReference type="EMBL" id="PUWT01000027">
    <property type="protein sequence ID" value="PQQ25837.1"/>
    <property type="molecule type" value="Genomic_DNA"/>
</dbReference>
<accession>A0A2S8Q1R8</accession>
<feature type="transmembrane region" description="Helical" evidence="1">
    <location>
        <begin position="92"/>
        <end position="109"/>
    </location>
</feature>
<comment type="caution">
    <text evidence="2">The sequence shown here is derived from an EMBL/GenBank/DDBJ whole genome shotgun (WGS) entry which is preliminary data.</text>
</comment>
<dbReference type="Proteomes" id="UP000239550">
    <property type="component" value="Unassembled WGS sequence"/>
</dbReference>
<evidence type="ECO:0008006" key="4">
    <source>
        <dbReference type="Google" id="ProtNLM"/>
    </source>
</evidence>
<dbReference type="Pfam" id="PF10097">
    <property type="entry name" value="DUF2335"/>
    <property type="match status" value="1"/>
</dbReference>
<gene>
    <name evidence="2" type="ORF">C6H66_11040</name>
</gene>
<proteinExistence type="predicted"/>
<keyword evidence="3" id="KW-1185">Reference proteome</keyword>
<dbReference type="InterPro" id="IPR019284">
    <property type="entry name" value="RP532"/>
</dbReference>
<reference evidence="2 3" key="1">
    <citation type="submission" date="2018-02" db="EMBL/GenBank/DDBJ databases">
        <title>Five New Genomes of Indian Photorhabdus Isolates TSA.</title>
        <authorList>
            <person name="Dubay B."/>
            <person name="Somvanshi V.S."/>
        </authorList>
    </citation>
    <scope>NUCLEOTIDE SEQUENCE [LARGE SCALE GENOMIC DNA]</scope>
    <source>
        <strain evidence="2 3">H1</strain>
    </source>
</reference>
<name>A0A2S8Q1R8_9GAMM</name>
<evidence type="ECO:0000313" key="2">
    <source>
        <dbReference type="EMBL" id="PQQ25837.1"/>
    </source>
</evidence>
<keyword evidence="1" id="KW-1133">Transmembrane helix</keyword>
<sequence length="143" mass="16369">MTGIYYLQGKRQYMSQRATGKHPKIVKQSNQGDINPLYYQLLDSEILTLYEQHTKGAADRFLTLIEQQQKHRHEIERVALEQMVRKSIRGHSYGLLLTFTSLFVALILGLNGHNWLAGIIGCGTVTTILVIYVLNRNPQPFVK</sequence>